<organism evidence="2 3">
    <name type="scientific">Nonomuraea guangzhouensis</name>
    <dbReference type="NCBI Taxonomy" id="1291555"/>
    <lineage>
        <taxon>Bacteria</taxon>
        <taxon>Bacillati</taxon>
        <taxon>Actinomycetota</taxon>
        <taxon>Actinomycetes</taxon>
        <taxon>Streptosporangiales</taxon>
        <taxon>Streptosporangiaceae</taxon>
        <taxon>Nonomuraea</taxon>
    </lineage>
</organism>
<dbReference type="Pfam" id="PF19054">
    <property type="entry name" value="DUF5753"/>
    <property type="match status" value="1"/>
</dbReference>
<name>A0ABW4GM01_9ACTN</name>
<comment type="caution">
    <text evidence="2">The sequence shown here is derived from an EMBL/GenBank/DDBJ whole genome shotgun (WGS) entry which is preliminary data.</text>
</comment>
<reference evidence="3" key="1">
    <citation type="journal article" date="2019" name="Int. J. Syst. Evol. Microbiol.">
        <title>The Global Catalogue of Microorganisms (GCM) 10K type strain sequencing project: providing services to taxonomists for standard genome sequencing and annotation.</title>
        <authorList>
            <consortium name="The Broad Institute Genomics Platform"/>
            <consortium name="The Broad Institute Genome Sequencing Center for Infectious Disease"/>
            <person name="Wu L."/>
            <person name="Ma J."/>
        </authorList>
    </citation>
    <scope>NUCLEOTIDE SEQUENCE [LARGE SCALE GENOMIC DNA]</scope>
    <source>
        <strain evidence="3">CGMCC 1.15399</strain>
    </source>
</reference>
<dbReference type="Proteomes" id="UP001597097">
    <property type="component" value="Unassembled WGS sequence"/>
</dbReference>
<dbReference type="Pfam" id="PF13560">
    <property type="entry name" value="HTH_31"/>
    <property type="match status" value="1"/>
</dbReference>
<dbReference type="PROSITE" id="PS50943">
    <property type="entry name" value="HTH_CROC1"/>
    <property type="match status" value="1"/>
</dbReference>
<dbReference type="EMBL" id="JBHUCM010000038">
    <property type="protein sequence ID" value="MFD1543313.1"/>
    <property type="molecule type" value="Genomic_DNA"/>
</dbReference>
<proteinExistence type="predicted"/>
<protein>
    <submittedName>
        <fullName evidence="2">Scr1 family TA system antitoxin-like transcriptional regulator</fullName>
    </submittedName>
</protein>
<accession>A0ABW4GM01</accession>
<keyword evidence="3" id="KW-1185">Reference proteome</keyword>
<gene>
    <name evidence="2" type="ORF">ACFSJ0_40130</name>
</gene>
<sequence>MSVDEQSSYGAVLKEARIAAGLSQTAMGELIPCSESLVGLIERGKRNPTRQFTHAAETALDLNGELLRLLPSAKVMSAPKWFREWPKVEENAHTIRTWQPLVVPGLLQTAAYARAILSAEPGVTQEWIEETVATRLHRQAVFDREKPPMYWALLDECALIRPIGGADVMREQFEHLLKMMATSFISIQIVPLSVGATPGLLGGFALAQGDGMPNHVYLDAAAQGSVSAREEIVRAVNLRYDAIHKWAHPIHVSERLVREVAATYEDQ</sequence>
<dbReference type="InterPro" id="IPR043917">
    <property type="entry name" value="DUF5753"/>
</dbReference>
<evidence type="ECO:0000259" key="1">
    <source>
        <dbReference type="PROSITE" id="PS50943"/>
    </source>
</evidence>
<dbReference type="SMART" id="SM00530">
    <property type="entry name" value="HTH_XRE"/>
    <property type="match status" value="1"/>
</dbReference>
<dbReference type="CDD" id="cd00093">
    <property type="entry name" value="HTH_XRE"/>
    <property type="match status" value="1"/>
</dbReference>
<evidence type="ECO:0000313" key="3">
    <source>
        <dbReference type="Proteomes" id="UP001597097"/>
    </source>
</evidence>
<feature type="domain" description="HTH cro/C1-type" evidence="1">
    <location>
        <begin position="13"/>
        <end position="67"/>
    </location>
</feature>
<dbReference type="RefSeq" id="WP_219536182.1">
    <property type="nucleotide sequence ID" value="NZ_JAHKRM010000028.1"/>
</dbReference>
<evidence type="ECO:0000313" key="2">
    <source>
        <dbReference type="EMBL" id="MFD1543313.1"/>
    </source>
</evidence>
<dbReference type="InterPro" id="IPR001387">
    <property type="entry name" value="Cro/C1-type_HTH"/>
</dbReference>